<name>A0A127K4Y1_9RHOO</name>
<dbReference type="RefSeq" id="WP_048705237.1">
    <property type="nucleotide sequence ID" value="NZ_CP014646.1"/>
</dbReference>
<evidence type="ECO:0000313" key="2">
    <source>
        <dbReference type="Proteomes" id="UP000036902"/>
    </source>
</evidence>
<evidence type="ECO:0008006" key="3">
    <source>
        <dbReference type="Google" id="ProtNLM"/>
    </source>
</evidence>
<accession>A0A127K4Y1</accession>
<evidence type="ECO:0000313" key="1">
    <source>
        <dbReference type="EMBL" id="AMO37022.1"/>
    </source>
</evidence>
<gene>
    <name evidence="1" type="ORF">AC731_008695</name>
</gene>
<organism evidence="1 2">
    <name type="scientific">Thauera humireducens</name>
    <dbReference type="NCBI Taxonomy" id="1134435"/>
    <lineage>
        <taxon>Bacteria</taxon>
        <taxon>Pseudomonadati</taxon>
        <taxon>Pseudomonadota</taxon>
        <taxon>Betaproteobacteria</taxon>
        <taxon>Rhodocyclales</taxon>
        <taxon>Zoogloeaceae</taxon>
        <taxon>Thauera</taxon>
    </lineage>
</organism>
<keyword evidence="2" id="KW-1185">Reference proteome</keyword>
<dbReference type="KEGG" id="thu:AC731_008695"/>
<proteinExistence type="predicted"/>
<reference evidence="2" key="1">
    <citation type="submission" date="2016-03" db="EMBL/GenBank/DDBJ databases">
        <authorList>
            <person name="Ma C."/>
            <person name="Zhou S."/>
            <person name="Yang G."/>
        </authorList>
    </citation>
    <scope>NUCLEOTIDE SEQUENCE [LARGE SCALE GENOMIC DNA]</scope>
    <source>
        <strain evidence="2">SgZ-1</strain>
    </source>
</reference>
<dbReference type="Proteomes" id="UP000036902">
    <property type="component" value="Chromosome"/>
</dbReference>
<dbReference type="STRING" id="1134435.AC731_008695"/>
<dbReference type="EMBL" id="CP014646">
    <property type="protein sequence ID" value="AMO37022.1"/>
    <property type="molecule type" value="Genomic_DNA"/>
</dbReference>
<sequence length="483" mass="54401">MHEPNPRHDAVFDIVKAHVEARDPETRDAAVQLRQAWDDMIAQLQDARDAIDDPKLWPPPATPRNLAEGYRYVLGFLYGSISRCLGPTPEFPYFVRAIQPLNRSTIDNCDALYLMAPIDGNYSYTIRGRAADTSAWRGGKAPAGVRKAPHYVIFETPSGYSGESGSLKEMTPGSRINCAELDCTELKVEADGSFEILLAPEKPPGYEGNFMLTRASRTRKQKDGSSVTREYVSQLVMLRELFSDWENEDLLELFIYRNDLLGKPMPAYTPEVAARQIADIGRFTRNQVHFWNEFYAVVCECYGDMNGDGQCFMPRNDFNKPNAASLATAGGMATNVYCGGIFELAPDEALVVEMHQPVEPVYIGFSLGNMWGESLDFANYQSSLGGLQAHRDADNVFRLVVSHRDPGIANWLDATGHPEGYMAIRWAYPVKPMDNLPWATAKKVPLAEIHQHLPADTRLISPEERRKQIAIRQEHVQRRYRQH</sequence>
<dbReference type="AlphaFoldDB" id="A0A127K4Y1"/>
<protein>
    <recommendedName>
        <fullName evidence="3">DUF1214 domain-containing protein</fullName>
    </recommendedName>
</protein>